<keyword evidence="1 2" id="KW-0808">Transferase</keyword>
<dbReference type="SUPFAM" id="SSF52777">
    <property type="entry name" value="CoA-dependent acyltransferases"/>
    <property type="match status" value="1"/>
</dbReference>
<proteinExistence type="predicted"/>
<dbReference type="PANTHER" id="PTHR31896">
    <property type="entry name" value="FAMILY REGULATORY PROTEIN, PUTATIVE (AFU_ORTHOLOGUE AFUA_3G14730)-RELATED"/>
    <property type="match status" value="1"/>
</dbReference>
<dbReference type="AlphaFoldDB" id="A0AAD7PCL7"/>
<evidence type="ECO:0000313" key="2">
    <source>
        <dbReference type="EMBL" id="KAJ7950172.1"/>
    </source>
</evidence>
<dbReference type="EMBL" id="JARAOO010000011">
    <property type="protein sequence ID" value="KAJ7950172.1"/>
    <property type="molecule type" value="Genomic_DNA"/>
</dbReference>
<dbReference type="PANTHER" id="PTHR31896:SF50">
    <property type="entry name" value="BAHD ACYLTRANSFERASE DCR"/>
    <property type="match status" value="1"/>
</dbReference>
<comment type="caution">
    <text evidence="2">The sequence shown here is derived from an EMBL/GenBank/DDBJ whole genome shotgun (WGS) entry which is preliminary data.</text>
</comment>
<organism evidence="2 3">
    <name type="scientific">Quillaja saponaria</name>
    <name type="common">Soap bark tree</name>
    <dbReference type="NCBI Taxonomy" id="32244"/>
    <lineage>
        <taxon>Eukaryota</taxon>
        <taxon>Viridiplantae</taxon>
        <taxon>Streptophyta</taxon>
        <taxon>Embryophyta</taxon>
        <taxon>Tracheophyta</taxon>
        <taxon>Spermatophyta</taxon>
        <taxon>Magnoliopsida</taxon>
        <taxon>eudicotyledons</taxon>
        <taxon>Gunneridae</taxon>
        <taxon>Pentapetalae</taxon>
        <taxon>rosids</taxon>
        <taxon>fabids</taxon>
        <taxon>Fabales</taxon>
        <taxon>Quillajaceae</taxon>
        <taxon>Quillaja</taxon>
    </lineage>
</organism>
<dbReference type="InterPro" id="IPR023213">
    <property type="entry name" value="CAT-like_dom_sf"/>
</dbReference>
<protein>
    <submittedName>
        <fullName evidence="2">Transferase</fullName>
    </submittedName>
</protein>
<reference evidence="2" key="1">
    <citation type="journal article" date="2023" name="Science">
        <title>Elucidation of the pathway for biosynthesis of saponin adjuvants from the soapbark tree.</title>
        <authorList>
            <person name="Reed J."/>
            <person name="Orme A."/>
            <person name="El-Demerdash A."/>
            <person name="Owen C."/>
            <person name="Martin L.B.B."/>
            <person name="Misra R.C."/>
            <person name="Kikuchi S."/>
            <person name="Rejzek M."/>
            <person name="Martin A.C."/>
            <person name="Harkess A."/>
            <person name="Leebens-Mack J."/>
            <person name="Louveau T."/>
            <person name="Stephenson M.J."/>
            <person name="Osbourn A."/>
        </authorList>
    </citation>
    <scope>NUCLEOTIDE SEQUENCE</scope>
    <source>
        <strain evidence="2">S10</strain>
    </source>
</reference>
<dbReference type="GO" id="GO:0016740">
    <property type="term" value="F:transferase activity"/>
    <property type="evidence" value="ECO:0007669"/>
    <property type="project" value="UniProtKB-KW"/>
</dbReference>
<evidence type="ECO:0000313" key="3">
    <source>
        <dbReference type="Proteomes" id="UP001163823"/>
    </source>
</evidence>
<name>A0AAD7PCL7_QUISA</name>
<dbReference type="Proteomes" id="UP001163823">
    <property type="component" value="Chromosome 11"/>
</dbReference>
<dbReference type="Pfam" id="PF02458">
    <property type="entry name" value="Transferase"/>
    <property type="match status" value="1"/>
</dbReference>
<dbReference type="KEGG" id="qsa:O6P43_026397"/>
<dbReference type="Gene3D" id="3.30.559.10">
    <property type="entry name" value="Chloramphenicol acetyltransferase-like domain"/>
    <property type="match status" value="2"/>
</dbReference>
<gene>
    <name evidence="2" type="ORF">O6P43_026397</name>
</gene>
<evidence type="ECO:0000256" key="1">
    <source>
        <dbReference type="ARBA" id="ARBA00022679"/>
    </source>
</evidence>
<dbReference type="InterPro" id="IPR051283">
    <property type="entry name" value="Sec_Metabolite_Acyltrans"/>
</dbReference>
<accession>A0AAD7PCL7</accession>
<sequence length="380" mass="42522">MPSSSTTLISKCTIYPDQKSTIKTLKLSVSDLPMLSCHYIQKGVLLTSPPYSFDDLLTFLKQSLSFTLTHFPALAGRLITYSDGYVHILCNDSGVDFIRAKAKHHSINNLVSPSLTDVPNCFKEFFTFDNTISYSGHFKPLAAVQVTELADGVFIGCTVNHAVTDGASFWNFFNTFAEICKGVKKISKSPNFSRDTVFNSPAVLQFPDGGPKVTFSGDEPLRERVFHFSREAIQILKIRANGSEQLNHITKSNGFPDSTEISGKHVNYSWKIVKTDNGLLNGKITTVFENLLKTAEISSFQSLCAQLWRSVTRARKLEESKTSTFRMAVNCRLRLEPRMDPLYFGNAIQSIPTVAEVGEILSRDLRWCADLLHKNVDRPR</sequence>
<keyword evidence="3" id="KW-1185">Reference proteome</keyword>